<evidence type="ECO:0000256" key="4">
    <source>
        <dbReference type="PROSITE-ProRule" id="PRU01002"/>
    </source>
</evidence>
<comment type="similarity">
    <text evidence="2 5">Belongs to the GRF family.</text>
</comment>
<feature type="region of interest" description="Disordered" evidence="6">
    <location>
        <begin position="1"/>
        <end position="26"/>
    </location>
</feature>
<evidence type="ECO:0000259" key="8">
    <source>
        <dbReference type="PROSITE" id="PS51667"/>
    </source>
</evidence>
<sequence length="371" mass="40720">MDHFDLKPWRTHNQSEESGSSSSPTKTCSALPLFVTEPSVRVSNNLSALSSVFSVAQRQELELQALIFKYMLAGAPVPVELLQSIKSLVVNNALPSSYLYNPYHQQQYQHYQPYVLQPGYWGRNAVDPEPGRCRRTDGKKWRCSRDVVAGQKYCERHVHRGRNRSRKPVEIATPAALKTAAADDSVPALPLTAVASSPTGGAKFASSKPSPLIDFQLNQRSTENKRGSEISLEAHNVEVGRSEGQQHLLRHFFDERPKSQVVSNNIFHNAEPASATTTGLSIAIPRNHSSGDFSLKLSTGNADHVPSSGEMTVRTEQSTHQSWGREWGSQQGSSMAGLLGEMLRSSSSNSPTSVLHELRRGCVSETSSISI</sequence>
<proteinExistence type="inferred from homology"/>
<feature type="domain" description="QLQ" evidence="7">
    <location>
        <begin position="52"/>
        <end position="87"/>
    </location>
</feature>
<dbReference type="PROSITE" id="PS51667">
    <property type="entry name" value="WRC"/>
    <property type="match status" value="1"/>
</dbReference>
<feature type="short sequence motif" description="Bipartite nuclear localization signal" evidence="4">
    <location>
        <begin position="132"/>
        <end position="142"/>
    </location>
</feature>
<evidence type="ECO:0000256" key="2">
    <source>
        <dbReference type="ARBA" id="ARBA00008122"/>
    </source>
</evidence>
<dbReference type="AlphaFoldDB" id="A0AAP0KKH1"/>
<organism evidence="9 10">
    <name type="scientific">Stephania japonica</name>
    <dbReference type="NCBI Taxonomy" id="461633"/>
    <lineage>
        <taxon>Eukaryota</taxon>
        <taxon>Viridiplantae</taxon>
        <taxon>Streptophyta</taxon>
        <taxon>Embryophyta</taxon>
        <taxon>Tracheophyta</taxon>
        <taxon>Spermatophyta</taxon>
        <taxon>Magnoliopsida</taxon>
        <taxon>Ranunculales</taxon>
        <taxon>Menispermaceae</taxon>
        <taxon>Menispermoideae</taxon>
        <taxon>Cissampelideae</taxon>
        <taxon>Stephania</taxon>
    </lineage>
</organism>
<keyword evidence="10" id="KW-1185">Reference proteome</keyword>
<dbReference type="GO" id="GO:0032502">
    <property type="term" value="P:developmental process"/>
    <property type="evidence" value="ECO:0007669"/>
    <property type="project" value="InterPro"/>
</dbReference>
<dbReference type="SMART" id="SM00951">
    <property type="entry name" value="QLQ"/>
    <property type="match status" value="1"/>
</dbReference>
<comment type="function">
    <text evidence="5">Transcription activator.</text>
</comment>
<evidence type="ECO:0000256" key="1">
    <source>
        <dbReference type="ARBA" id="ARBA00004123"/>
    </source>
</evidence>
<dbReference type="GO" id="GO:0005524">
    <property type="term" value="F:ATP binding"/>
    <property type="evidence" value="ECO:0007669"/>
    <property type="project" value="UniProtKB-UniRule"/>
</dbReference>
<dbReference type="GO" id="GO:0005634">
    <property type="term" value="C:nucleus"/>
    <property type="evidence" value="ECO:0007669"/>
    <property type="project" value="UniProtKB-SubCell"/>
</dbReference>
<accession>A0AAP0KKH1</accession>
<dbReference type="Pfam" id="PF08879">
    <property type="entry name" value="WRC"/>
    <property type="match status" value="1"/>
</dbReference>
<dbReference type="PANTHER" id="PTHR31602">
    <property type="entry name" value="GROWTH-REGULATING FACTOR 5"/>
    <property type="match status" value="1"/>
</dbReference>
<evidence type="ECO:0000313" key="9">
    <source>
        <dbReference type="EMBL" id="KAK9153755.1"/>
    </source>
</evidence>
<comment type="caution">
    <text evidence="9">The sequence shown here is derived from an EMBL/GenBank/DDBJ whole genome shotgun (WGS) entry which is preliminary data.</text>
</comment>
<keyword evidence="5" id="KW-0804">Transcription</keyword>
<evidence type="ECO:0000259" key="7">
    <source>
        <dbReference type="PROSITE" id="PS51666"/>
    </source>
</evidence>
<reference evidence="9 10" key="1">
    <citation type="submission" date="2024-01" db="EMBL/GenBank/DDBJ databases">
        <title>Genome assemblies of Stephania.</title>
        <authorList>
            <person name="Yang L."/>
        </authorList>
    </citation>
    <scope>NUCLEOTIDE SEQUENCE [LARGE SCALE GENOMIC DNA]</scope>
    <source>
        <strain evidence="9">QJT</strain>
        <tissue evidence="9">Leaf</tissue>
    </source>
</reference>
<evidence type="ECO:0000313" key="10">
    <source>
        <dbReference type="Proteomes" id="UP001417504"/>
    </source>
</evidence>
<comment type="domain">
    <text evidence="5">The QLQ domain and WRC domain may be involved in protein-protein interaction and DNA-binding, respectively.</text>
</comment>
<gene>
    <name evidence="9" type="ORF">Sjap_001235</name>
</gene>
<feature type="domain" description="WRC" evidence="8">
    <location>
        <begin position="127"/>
        <end position="171"/>
    </location>
</feature>
<dbReference type="InterPro" id="IPR031137">
    <property type="entry name" value="GRF"/>
</dbReference>
<evidence type="ECO:0000256" key="5">
    <source>
        <dbReference type="RuleBase" id="RU367127"/>
    </source>
</evidence>
<dbReference type="GO" id="GO:0006351">
    <property type="term" value="P:DNA-templated transcription"/>
    <property type="evidence" value="ECO:0007669"/>
    <property type="project" value="UniProtKB-UniRule"/>
</dbReference>
<evidence type="ECO:0000256" key="6">
    <source>
        <dbReference type="SAM" id="MobiDB-lite"/>
    </source>
</evidence>
<keyword evidence="5" id="KW-0010">Activator</keyword>
<name>A0AAP0KKH1_9MAGN</name>
<keyword evidence="3 4" id="KW-0539">Nucleus</keyword>
<evidence type="ECO:0000256" key="3">
    <source>
        <dbReference type="ARBA" id="ARBA00023242"/>
    </source>
</evidence>
<feature type="short sequence motif" description="Bipartite nuclear localization signal" evidence="4">
    <location>
        <begin position="160"/>
        <end position="167"/>
    </location>
</feature>
<keyword evidence="5" id="KW-0805">Transcription regulation</keyword>
<protein>
    <recommendedName>
        <fullName evidence="5">Growth-regulating factor</fullName>
    </recommendedName>
</protein>
<dbReference type="GO" id="GO:0006355">
    <property type="term" value="P:regulation of DNA-templated transcription"/>
    <property type="evidence" value="ECO:0007669"/>
    <property type="project" value="InterPro"/>
</dbReference>
<dbReference type="PANTHER" id="PTHR31602:SF63">
    <property type="entry name" value="GROWTH-REGULATING FACTOR 3"/>
    <property type="match status" value="1"/>
</dbReference>
<dbReference type="Pfam" id="PF08880">
    <property type="entry name" value="QLQ"/>
    <property type="match status" value="1"/>
</dbReference>
<dbReference type="EMBL" id="JBBNAE010000001">
    <property type="protein sequence ID" value="KAK9153755.1"/>
    <property type="molecule type" value="Genomic_DNA"/>
</dbReference>
<dbReference type="Proteomes" id="UP001417504">
    <property type="component" value="Unassembled WGS sequence"/>
</dbReference>
<dbReference type="PROSITE" id="PS51666">
    <property type="entry name" value="QLQ"/>
    <property type="match status" value="1"/>
</dbReference>
<dbReference type="InterPro" id="IPR014978">
    <property type="entry name" value="Gln-Leu-Gln_QLQ"/>
</dbReference>
<dbReference type="InterPro" id="IPR014977">
    <property type="entry name" value="WRC_dom"/>
</dbReference>
<comment type="subcellular location">
    <subcellularLocation>
        <location evidence="1 4 5">Nucleus</location>
    </subcellularLocation>
</comment>